<gene>
    <name evidence="1" type="ordered locus">TREAZ_0482</name>
</gene>
<dbReference type="AlphaFoldDB" id="F5YC90"/>
<dbReference type="EMBL" id="CP001841">
    <property type="protein sequence ID" value="AEF80854.1"/>
    <property type="molecule type" value="Genomic_DNA"/>
</dbReference>
<keyword evidence="2" id="KW-1185">Reference proteome</keyword>
<dbReference type="HOGENOM" id="CLU_3012944_0_0_12"/>
<protein>
    <submittedName>
        <fullName evidence="1">Uncharacterized protein</fullName>
    </submittedName>
</protein>
<reference evidence="2" key="1">
    <citation type="submission" date="2009-12" db="EMBL/GenBank/DDBJ databases">
        <title>Complete sequence of Treponema azotonutricium strain ZAS-9.</title>
        <authorList>
            <person name="Tetu S.G."/>
            <person name="Matson E."/>
            <person name="Ren Q."/>
            <person name="Seshadri R."/>
            <person name="Elbourne L."/>
            <person name="Hassan K.A."/>
            <person name="Durkin A."/>
            <person name="Radune D."/>
            <person name="Mohamoud Y."/>
            <person name="Shay R."/>
            <person name="Jin S."/>
            <person name="Zhang X."/>
            <person name="Lucey K."/>
            <person name="Ballor N.R."/>
            <person name="Ottesen E."/>
            <person name="Rosenthal R."/>
            <person name="Allen A."/>
            <person name="Leadbetter J.R."/>
            <person name="Paulsen I.T."/>
        </authorList>
    </citation>
    <scope>NUCLEOTIDE SEQUENCE [LARGE SCALE GENOMIC DNA]</scope>
    <source>
        <strain evidence="2">ATCC BAA-888 / DSM 13862 / ZAS-9</strain>
    </source>
</reference>
<dbReference type="RefSeq" id="WP_015711468.1">
    <property type="nucleotide sequence ID" value="NC_015577.1"/>
</dbReference>
<sequence>MDEDGVFLDMDDCKALFLAFKKDEANLSDAKRDILRRIEKLLYARLTVQELEDLYE</sequence>
<organism evidence="1 2">
    <name type="scientific">Leadbettera azotonutricia (strain ATCC BAA-888 / DSM 13862 / ZAS-9)</name>
    <name type="common">Treponema azotonutricium</name>
    <dbReference type="NCBI Taxonomy" id="545695"/>
    <lineage>
        <taxon>Bacteria</taxon>
        <taxon>Pseudomonadati</taxon>
        <taxon>Spirochaetota</taxon>
        <taxon>Spirochaetia</taxon>
        <taxon>Spirochaetales</taxon>
        <taxon>Breznakiellaceae</taxon>
        <taxon>Leadbettera</taxon>
    </lineage>
</organism>
<name>F5YC90_LEAAZ</name>
<accession>F5YC90</accession>
<dbReference type="Proteomes" id="UP000009222">
    <property type="component" value="Chromosome"/>
</dbReference>
<dbReference type="KEGG" id="taz:TREAZ_0482"/>
<proteinExistence type="predicted"/>
<dbReference type="STRING" id="545695.TREAZ_0482"/>
<dbReference type="InParanoid" id="F5YC90"/>
<reference evidence="1 2" key="2">
    <citation type="journal article" date="2011" name="ISME J.">
        <title>RNA-seq reveals cooperative metabolic interactions between two termite-gut spirochete species in co-culture.</title>
        <authorList>
            <person name="Rosenthal A.Z."/>
            <person name="Matson E.G."/>
            <person name="Eldar A."/>
            <person name="Leadbetter J.R."/>
        </authorList>
    </citation>
    <scope>NUCLEOTIDE SEQUENCE [LARGE SCALE GENOMIC DNA]</scope>
    <source>
        <strain evidence="2">ATCC BAA-888 / DSM 13862 / ZAS-9</strain>
    </source>
</reference>
<evidence type="ECO:0000313" key="1">
    <source>
        <dbReference type="EMBL" id="AEF80854.1"/>
    </source>
</evidence>
<evidence type="ECO:0000313" key="2">
    <source>
        <dbReference type="Proteomes" id="UP000009222"/>
    </source>
</evidence>